<sequence>MNNQLGTSHPKTRMQRIRGGERLQGSIKGRPGWQKHDDLAANKICNPPPCPAGYLTPEESLPKAASPTNADFIMAVHMVMCPRPKACPAARRVPSMHLSTTPLNTAAAAVAVAGAVLQSASTEQTTYTGKEKSGEMR</sequence>
<evidence type="ECO:0000313" key="1">
    <source>
        <dbReference type="EMBL" id="KAF1961371.1"/>
    </source>
</evidence>
<name>A0A6A5U8X2_9PLEO</name>
<organism evidence="1 2">
    <name type="scientific">Byssothecium circinans</name>
    <dbReference type="NCBI Taxonomy" id="147558"/>
    <lineage>
        <taxon>Eukaryota</taxon>
        <taxon>Fungi</taxon>
        <taxon>Dikarya</taxon>
        <taxon>Ascomycota</taxon>
        <taxon>Pezizomycotina</taxon>
        <taxon>Dothideomycetes</taxon>
        <taxon>Pleosporomycetidae</taxon>
        <taxon>Pleosporales</taxon>
        <taxon>Massarineae</taxon>
        <taxon>Massarinaceae</taxon>
        <taxon>Byssothecium</taxon>
    </lineage>
</organism>
<dbReference type="AlphaFoldDB" id="A0A6A5U8X2"/>
<gene>
    <name evidence="1" type="ORF">CC80DRAFT_488661</name>
</gene>
<dbReference type="EMBL" id="ML976981">
    <property type="protein sequence ID" value="KAF1961371.1"/>
    <property type="molecule type" value="Genomic_DNA"/>
</dbReference>
<reference evidence="1" key="1">
    <citation type="journal article" date="2020" name="Stud. Mycol.">
        <title>101 Dothideomycetes genomes: a test case for predicting lifestyles and emergence of pathogens.</title>
        <authorList>
            <person name="Haridas S."/>
            <person name="Albert R."/>
            <person name="Binder M."/>
            <person name="Bloem J."/>
            <person name="Labutti K."/>
            <person name="Salamov A."/>
            <person name="Andreopoulos B."/>
            <person name="Baker S."/>
            <person name="Barry K."/>
            <person name="Bills G."/>
            <person name="Bluhm B."/>
            <person name="Cannon C."/>
            <person name="Castanera R."/>
            <person name="Culley D."/>
            <person name="Daum C."/>
            <person name="Ezra D."/>
            <person name="Gonzalez J."/>
            <person name="Henrissat B."/>
            <person name="Kuo A."/>
            <person name="Liang C."/>
            <person name="Lipzen A."/>
            <person name="Lutzoni F."/>
            <person name="Magnuson J."/>
            <person name="Mondo S."/>
            <person name="Nolan M."/>
            <person name="Ohm R."/>
            <person name="Pangilinan J."/>
            <person name="Park H.-J."/>
            <person name="Ramirez L."/>
            <person name="Alfaro M."/>
            <person name="Sun H."/>
            <person name="Tritt A."/>
            <person name="Yoshinaga Y."/>
            <person name="Zwiers L.-H."/>
            <person name="Turgeon B."/>
            <person name="Goodwin S."/>
            <person name="Spatafora J."/>
            <person name="Crous P."/>
            <person name="Grigoriev I."/>
        </authorList>
    </citation>
    <scope>NUCLEOTIDE SEQUENCE</scope>
    <source>
        <strain evidence="1">CBS 675.92</strain>
    </source>
</reference>
<proteinExistence type="predicted"/>
<keyword evidence="2" id="KW-1185">Reference proteome</keyword>
<protein>
    <submittedName>
        <fullName evidence="1">Uncharacterized protein</fullName>
    </submittedName>
</protein>
<evidence type="ECO:0000313" key="2">
    <source>
        <dbReference type="Proteomes" id="UP000800035"/>
    </source>
</evidence>
<dbReference type="Proteomes" id="UP000800035">
    <property type="component" value="Unassembled WGS sequence"/>
</dbReference>
<accession>A0A6A5U8X2</accession>